<evidence type="ECO:0000256" key="6">
    <source>
        <dbReference type="ARBA" id="ARBA00022989"/>
    </source>
</evidence>
<name>A0A2H3JAY3_WOLCO</name>
<evidence type="ECO:0000313" key="10">
    <source>
        <dbReference type="EMBL" id="PCH34828.1"/>
    </source>
</evidence>
<sequence length="98" mass="10913">MQEHLQSLLEARIDFEGQRLVGQIVQLSLVAITIISFLLGFALQSLRVTFVTFGLSTAVLAVVVLPPWPMYNRHPVQFLPPKENKVKEGSRDTLAVPS</sequence>
<dbReference type="Proteomes" id="UP000218811">
    <property type="component" value="Unassembled WGS sequence"/>
</dbReference>
<reference evidence="10 11" key="1">
    <citation type="journal article" date="2012" name="Science">
        <title>The Paleozoic origin of enzymatic lignin decomposition reconstructed from 31 fungal genomes.</title>
        <authorList>
            <person name="Floudas D."/>
            <person name="Binder M."/>
            <person name="Riley R."/>
            <person name="Barry K."/>
            <person name="Blanchette R.A."/>
            <person name="Henrissat B."/>
            <person name="Martinez A.T."/>
            <person name="Otillar R."/>
            <person name="Spatafora J.W."/>
            <person name="Yadav J.S."/>
            <person name="Aerts A."/>
            <person name="Benoit I."/>
            <person name="Boyd A."/>
            <person name="Carlson A."/>
            <person name="Copeland A."/>
            <person name="Coutinho P.M."/>
            <person name="de Vries R.P."/>
            <person name="Ferreira P."/>
            <person name="Findley K."/>
            <person name="Foster B."/>
            <person name="Gaskell J."/>
            <person name="Glotzer D."/>
            <person name="Gorecki P."/>
            <person name="Heitman J."/>
            <person name="Hesse C."/>
            <person name="Hori C."/>
            <person name="Igarashi K."/>
            <person name="Jurgens J.A."/>
            <person name="Kallen N."/>
            <person name="Kersten P."/>
            <person name="Kohler A."/>
            <person name="Kuees U."/>
            <person name="Kumar T.K.A."/>
            <person name="Kuo A."/>
            <person name="LaButti K."/>
            <person name="Larrondo L.F."/>
            <person name="Lindquist E."/>
            <person name="Ling A."/>
            <person name="Lombard V."/>
            <person name="Lucas S."/>
            <person name="Lundell T."/>
            <person name="Martin R."/>
            <person name="McLaughlin D.J."/>
            <person name="Morgenstern I."/>
            <person name="Morin E."/>
            <person name="Murat C."/>
            <person name="Nagy L.G."/>
            <person name="Nolan M."/>
            <person name="Ohm R.A."/>
            <person name="Patyshakuliyeva A."/>
            <person name="Rokas A."/>
            <person name="Ruiz-Duenas F.J."/>
            <person name="Sabat G."/>
            <person name="Salamov A."/>
            <person name="Samejima M."/>
            <person name="Schmutz J."/>
            <person name="Slot J.C."/>
            <person name="St John F."/>
            <person name="Stenlid J."/>
            <person name="Sun H."/>
            <person name="Sun S."/>
            <person name="Syed K."/>
            <person name="Tsang A."/>
            <person name="Wiebenga A."/>
            <person name="Young D."/>
            <person name="Pisabarro A."/>
            <person name="Eastwood D.C."/>
            <person name="Martin F."/>
            <person name="Cullen D."/>
            <person name="Grigoriev I.V."/>
            <person name="Hibbett D.S."/>
        </authorList>
    </citation>
    <scope>NUCLEOTIDE SEQUENCE [LARGE SCALE GENOMIC DNA]</scope>
    <source>
        <strain evidence="10 11">MD-104</strain>
    </source>
</reference>
<evidence type="ECO:0000256" key="7">
    <source>
        <dbReference type="ARBA" id="ARBA00023136"/>
    </source>
</evidence>
<comment type="function">
    <text evidence="8">Component of the signal peptidase complex (SPC) which catalyzes the cleavage of N-terminal signal sequences from nascent proteins as they are translocated into the lumen of the endoplasmic reticulum. Dispensable for SPC enzymatic activity.</text>
</comment>
<keyword evidence="7 9" id="KW-0472">Membrane</keyword>
<dbReference type="GO" id="GO:0005787">
    <property type="term" value="C:signal peptidase complex"/>
    <property type="evidence" value="ECO:0007669"/>
    <property type="project" value="InterPro"/>
</dbReference>
<organism evidence="10 11">
    <name type="scientific">Wolfiporia cocos (strain MD-104)</name>
    <name type="common">Brown rot fungus</name>
    <dbReference type="NCBI Taxonomy" id="742152"/>
    <lineage>
        <taxon>Eukaryota</taxon>
        <taxon>Fungi</taxon>
        <taxon>Dikarya</taxon>
        <taxon>Basidiomycota</taxon>
        <taxon>Agaricomycotina</taxon>
        <taxon>Agaricomycetes</taxon>
        <taxon>Polyporales</taxon>
        <taxon>Phaeolaceae</taxon>
        <taxon>Wolfiporia</taxon>
    </lineage>
</organism>
<dbReference type="OMA" id="IHLTLWT"/>
<evidence type="ECO:0000256" key="2">
    <source>
        <dbReference type="ARBA" id="ARBA00005245"/>
    </source>
</evidence>
<comment type="subcellular location">
    <subcellularLocation>
        <location evidence="1">Endoplasmic reticulum membrane</location>
        <topology evidence="1">Multi-pass membrane protein</topology>
    </subcellularLocation>
</comment>
<evidence type="ECO:0000313" key="11">
    <source>
        <dbReference type="Proteomes" id="UP000218811"/>
    </source>
</evidence>
<dbReference type="InterPro" id="IPR009542">
    <property type="entry name" value="Spc1/SPCS1"/>
</dbReference>
<protein>
    <recommendedName>
        <fullName evidence="3">Signal peptidase complex subunit 1</fullName>
    </recommendedName>
</protein>
<evidence type="ECO:0000256" key="3">
    <source>
        <dbReference type="ARBA" id="ARBA00017059"/>
    </source>
</evidence>
<proteinExistence type="inferred from homology"/>
<evidence type="ECO:0000256" key="4">
    <source>
        <dbReference type="ARBA" id="ARBA00022692"/>
    </source>
</evidence>
<dbReference type="AlphaFoldDB" id="A0A2H3JAY3"/>
<gene>
    <name evidence="10" type="ORF">WOLCODRAFT_139597</name>
</gene>
<dbReference type="EMBL" id="KB467832">
    <property type="protein sequence ID" value="PCH34828.1"/>
    <property type="molecule type" value="Genomic_DNA"/>
</dbReference>
<dbReference type="OrthoDB" id="263893at2759"/>
<dbReference type="GO" id="GO:0006465">
    <property type="term" value="P:signal peptide processing"/>
    <property type="evidence" value="ECO:0007669"/>
    <property type="project" value="InterPro"/>
</dbReference>
<evidence type="ECO:0000256" key="9">
    <source>
        <dbReference type="SAM" id="Phobius"/>
    </source>
</evidence>
<dbReference type="STRING" id="742152.A0A2H3JAY3"/>
<comment type="similarity">
    <text evidence="2">Belongs to the SPCS1 family.</text>
</comment>
<evidence type="ECO:0000256" key="1">
    <source>
        <dbReference type="ARBA" id="ARBA00004477"/>
    </source>
</evidence>
<keyword evidence="6 9" id="KW-1133">Transmembrane helix</keyword>
<dbReference type="PANTHER" id="PTHR13202">
    <property type="entry name" value="MICROSOMAL SIGNAL PEPTIDASE 12 KDA SUBUNIT"/>
    <property type="match status" value="1"/>
</dbReference>
<dbReference type="Pfam" id="PF06645">
    <property type="entry name" value="SPC12"/>
    <property type="match status" value="1"/>
</dbReference>
<feature type="transmembrane region" description="Helical" evidence="9">
    <location>
        <begin position="20"/>
        <end position="43"/>
    </location>
</feature>
<dbReference type="PANTHER" id="PTHR13202:SF0">
    <property type="entry name" value="SIGNAL PEPTIDASE COMPLEX SUBUNIT 1"/>
    <property type="match status" value="1"/>
</dbReference>
<keyword evidence="4 9" id="KW-0812">Transmembrane</keyword>
<accession>A0A2H3JAY3</accession>
<feature type="transmembrane region" description="Helical" evidence="9">
    <location>
        <begin position="50"/>
        <end position="71"/>
    </location>
</feature>
<dbReference type="GO" id="GO:0045047">
    <property type="term" value="P:protein targeting to ER"/>
    <property type="evidence" value="ECO:0007669"/>
    <property type="project" value="TreeGrafter"/>
</dbReference>
<evidence type="ECO:0000256" key="8">
    <source>
        <dbReference type="ARBA" id="ARBA00045204"/>
    </source>
</evidence>
<keyword evidence="11" id="KW-1185">Reference proteome</keyword>
<evidence type="ECO:0000256" key="5">
    <source>
        <dbReference type="ARBA" id="ARBA00022824"/>
    </source>
</evidence>
<keyword evidence="5" id="KW-0256">Endoplasmic reticulum</keyword>